<name>X1B1H8_9ZZZZ</name>
<keyword evidence="1" id="KW-1133">Transmembrane helix</keyword>
<organism evidence="2">
    <name type="scientific">marine sediment metagenome</name>
    <dbReference type="NCBI Taxonomy" id="412755"/>
    <lineage>
        <taxon>unclassified sequences</taxon>
        <taxon>metagenomes</taxon>
        <taxon>ecological metagenomes</taxon>
    </lineage>
</organism>
<protein>
    <recommendedName>
        <fullName evidence="3">DUF4446 domain-containing protein</fullName>
    </recommendedName>
</protein>
<keyword evidence="1" id="KW-0812">Transmembrane</keyword>
<feature type="transmembrane region" description="Helical" evidence="1">
    <location>
        <begin position="6"/>
        <end position="24"/>
    </location>
</feature>
<evidence type="ECO:0000313" key="2">
    <source>
        <dbReference type="EMBL" id="GAG65856.1"/>
    </source>
</evidence>
<dbReference type="InterPro" id="IPR027981">
    <property type="entry name" value="DUF4446"/>
</dbReference>
<dbReference type="AlphaFoldDB" id="X1B1H8"/>
<evidence type="ECO:0000256" key="1">
    <source>
        <dbReference type="SAM" id="Phobius"/>
    </source>
</evidence>
<accession>X1B1H8</accession>
<comment type="caution">
    <text evidence="2">The sequence shown here is derived from an EMBL/GenBank/DDBJ whole genome shotgun (WGS) entry which is preliminary data.</text>
</comment>
<proteinExistence type="predicted"/>
<sequence length="159" mass="18175">MQDLKTLIYVISIVIGLLIIWLIFNEIRFNKLRKKLELFIPEKSKGSVTDILWEYVKKSEKLGEKVNTLEKKQIETERKMLEALKFVEIVHYNAFSDIGGETSFSLSLLNGNGDGVVVSSLQSRTDARVYVKPILNGKSRIKLSNEEEMAIKKALQKSK</sequence>
<dbReference type="Pfam" id="PF14584">
    <property type="entry name" value="DUF4446"/>
    <property type="match status" value="1"/>
</dbReference>
<dbReference type="EMBL" id="BART01000149">
    <property type="protein sequence ID" value="GAG65856.1"/>
    <property type="molecule type" value="Genomic_DNA"/>
</dbReference>
<evidence type="ECO:0008006" key="3">
    <source>
        <dbReference type="Google" id="ProtNLM"/>
    </source>
</evidence>
<reference evidence="2" key="1">
    <citation type="journal article" date="2014" name="Front. Microbiol.">
        <title>High frequency of phylogenetically diverse reductive dehalogenase-homologous genes in deep subseafloor sedimentary metagenomes.</title>
        <authorList>
            <person name="Kawai M."/>
            <person name="Futagami T."/>
            <person name="Toyoda A."/>
            <person name="Takaki Y."/>
            <person name="Nishi S."/>
            <person name="Hori S."/>
            <person name="Arai W."/>
            <person name="Tsubouchi T."/>
            <person name="Morono Y."/>
            <person name="Uchiyama I."/>
            <person name="Ito T."/>
            <person name="Fujiyama A."/>
            <person name="Inagaki F."/>
            <person name="Takami H."/>
        </authorList>
    </citation>
    <scope>NUCLEOTIDE SEQUENCE</scope>
    <source>
        <strain evidence="2">Expedition CK06-06</strain>
    </source>
</reference>
<gene>
    <name evidence="2" type="ORF">S01H4_00922</name>
</gene>
<keyword evidence="1" id="KW-0472">Membrane</keyword>